<dbReference type="FunCoup" id="A0A165FPY5">
    <property type="interactions" value="58"/>
</dbReference>
<evidence type="ECO:0000256" key="4">
    <source>
        <dbReference type="ARBA" id="ARBA00022801"/>
    </source>
</evidence>
<dbReference type="Gene3D" id="1.50.10.10">
    <property type="match status" value="1"/>
</dbReference>
<keyword evidence="4" id="KW-0378">Hydrolase</keyword>
<dbReference type="InterPro" id="IPR012341">
    <property type="entry name" value="6hp_glycosidase-like_sf"/>
</dbReference>
<reference evidence="11 12" key="1">
    <citation type="journal article" date="2016" name="Fungal Biol.">
        <title>The genome of Xylona heveae provides a window into fungal endophytism.</title>
        <authorList>
            <person name="Gazis R."/>
            <person name="Kuo A."/>
            <person name="Riley R."/>
            <person name="LaButti K."/>
            <person name="Lipzen A."/>
            <person name="Lin J."/>
            <person name="Amirebrahimi M."/>
            <person name="Hesse C.N."/>
            <person name="Spatafora J.W."/>
            <person name="Henrissat B."/>
            <person name="Hainaut M."/>
            <person name="Grigoriev I.V."/>
            <person name="Hibbett D.S."/>
        </authorList>
    </citation>
    <scope>NUCLEOTIDE SEQUENCE [LARGE SCALE GENOMIC DNA]</scope>
    <source>
        <strain evidence="11 12">TC161</strain>
    </source>
</reference>
<name>A0A165FPY5_XYLHT</name>
<dbReference type="Pfam" id="PF03633">
    <property type="entry name" value="Glyco_hydro_65C"/>
    <property type="match status" value="1"/>
</dbReference>
<feature type="region of interest" description="Disordered" evidence="6">
    <location>
        <begin position="62"/>
        <end position="81"/>
    </location>
</feature>
<evidence type="ECO:0000313" key="12">
    <source>
        <dbReference type="Proteomes" id="UP000076632"/>
    </source>
</evidence>
<feature type="compositionally biased region" description="Low complexity" evidence="6">
    <location>
        <begin position="69"/>
        <end position="79"/>
    </location>
</feature>
<evidence type="ECO:0000256" key="1">
    <source>
        <dbReference type="ARBA" id="ARBA00001576"/>
    </source>
</evidence>
<feature type="domain" description="Glycoside hydrolase family 65 C-terminal" evidence="9">
    <location>
        <begin position="817"/>
        <end position="866"/>
    </location>
</feature>
<dbReference type="GO" id="GO:0030246">
    <property type="term" value="F:carbohydrate binding"/>
    <property type="evidence" value="ECO:0007669"/>
    <property type="project" value="InterPro"/>
</dbReference>
<keyword evidence="7" id="KW-0732">Signal</keyword>
<evidence type="ECO:0000259" key="10">
    <source>
        <dbReference type="Pfam" id="PF03636"/>
    </source>
</evidence>
<dbReference type="InterPro" id="IPR011013">
    <property type="entry name" value="Gal_mutarotase_sf_dom"/>
</dbReference>
<dbReference type="SUPFAM" id="SSF48208">
    <property type="entry name" value="Six-hairpin glycosidases"/>
    <property type="match status" value="1"/>
</dbReference>
<evidence type="ECO:0000256" key="5">
    <source>
        <dbReference type="ARBA" id="ARBA00023180"/>
    </source>
</evidence>
<protein>
    <recommendedName>
        <fullName evidence="3">alpha,alpha-trehalase</fullName>
        <ecNumber evidence="3">3.2.1.28</ecNumber>
    </recommendedName>
</protein>
<dbReference type="InterPro" id="IPR005196">
    <property type="entry name" value="Glyco_hydro_65_N"/>
</dbReference>
<dbReference type="AlphaFoldDB" id="A0A165FPY5"/>
<evidence type="ECO:0000313" key="11">
    <source>
        <dbReference type="EMBL" id="KZF21241.1"/>
    </source>
</evidence>
<dbReference type="Pfam" id="PF03632">
    <property type="entry name" value="Glyco_hydro_65m"/>
    <property type="match status" value="1"/>
</dbReference>
<keyword evidence="12" id="KW-1185">Reference proteome</keyword>
<evidence type="ECO:0000259" key="8">
    <source>
        <dbReference type="Pfam" id="PF03632"/>
    </source>
</evidence>
<accession>A0A165FPY5</accession>
<evidence type="ECO:0000256" key="7">
    <source>
        <dbReference type="SAM" id="SignalP"/>
    </source>
</evidence>
<dbReference type="GO" id="GO:0009277">
    <property type="term" value="C:fungal-type cell wall"/>
    <property type="evidence" value="ECO:0007669"/>
    <property type="project" value="TreeGrafter"/>
</dbReference>
<dbReference type="Proteomes" id="UP000076632">
    <property type="component" value="Unassembled WGS sequence"/>
</dbReference>
<dbReference type="InterPro" id="IPR005195">
    <property type="entry name" value="Glyco_hydro_65_M"/>
</dbReference>
<keyword evidence="5" id="KW-0325">Glycoprotein</keyword>
<dbReference type="PANTHER" id="PTHR11051">
    <property type="entry name" value="GLYCOSYL HYDROLASE-RELATED"/>
    <property type="match status" value="1"/>
</dbReference>
<dbReference type="EC" id="3.2.1.28" evidence="3"/>
<dbReference type="FunFam" id="1.50.10.10:FF:000032">
    <property type="entry name" value="Vacuolar acid trehalase"/>
    <property type="match status" value="1"/>
</dbReference>
<sequence>MASSLTRGNLFRQHRGWLFVPFLLVVLFATLQWSHSANGEPRRLVKLDSRAYELDEGLVLKSPPRRAPRAPLSPRSGPPTLAKRQNVNVSATGAGTIYQTRFSNVTWNNDAWHLTTTNLDPGHYQSRISLGNGYIGLNLASLGPFFEVDLPVNGDVINEWPLFERRQTFAGLAGFYDYQPTTEGENFVWSLQFGGESIISGIPHWGGIVVELPTGQYLSATTNASEISDFSSTLDIKRGLMTWSFTWTPSNANGLTLDLDYSMFLHKLYVNQAAVQLQVTASQNVNVTLVDVVDGTSALRTVFVDKAFQSNQPTIWTAVRPVGISNVTAYVASTLNAPNGTVDLSSRVQITNKPYLGTNESSIAQGVNATLKANQTTIIEKFVGVASHDAYDDPQSTAINASISGRTAGFAQSLASHQAEWSFILNPNSVDSYAFPNGSLPNDVNLVEKAILAVTDPFHLLQNTVGANAIAAAGNNTNLDDNSISVAGLGSDDYGGMIFWDAETWMFPGLSVSHPEAAKQIPNYRVSKYPAALGNVKMAFDSSQNKTQFSQGAAVYPWTSGRFGNTTGTGPAFDYEYHINGDIAQSLMDQWIATGDTSFFKSSLYPVFQSIALFYSELIKRNDTSGEWYLTNMTDPDEFANGVENGAYTMALIADTLTNANIMRSFFNEPINQTFADQAINIDLPTDPNANLILEYDGMNGSISVKQADVILIDYPLNYPNNYSLSDLDYYAAKQSQNGPGMTYAIFSINANAFSPSGCSAYTYDVYASNPYVRAPWFQFSEQLVDAFAVTGYHPAFPFLTGIGGANQVNVFGYLGLRLQFDKLQVDPSLPPQIPQLKYRTIYWQGWPISAFSNQTHTTLSRSGSSLTPLSTANQTFSNTSIPVQWGNGANITMLSLSVNGTITITNRQPGLIKTAPGNIAQCLPVSSADAYVPGQFPIGAVDGAASTKWQPVAANVSASITVELASQAYQPITQIQFDWGQAPPVTYSVIFHNDSVWSESALFVSSSAAINISNPYDPKTVALLQSVSSNTTNVTLSPPIWSGNYATLVIEGNQASTNPFNGTGATVAEFVLVGANGTVGVNGTVNGTTV</sequence>
<evidence type="ECO:0000256" key="6">
    <source>
        <dbReference type="SAM" id="MobiDB-lite"/>
    </source>
</evidence>
<dbReference type="GO" id="GO:0004555">
    <property type="term" value="F:alpha,alpha-trehalase activity"/>
    <property type="evidence" value="ECO:0007669"/>
    <property type="project" value="UniProtKB-EC"/>
</dbReference>
<dbReference type="InterPro" id="IPR008928">
    <property type="entry name" value="6-hairpin_glycosidase_sf"/>
</dbReference>
<proteinExistence type="inferred from homology"/>
<dbReference type="InParanoid" id="A0A165FPY5"/>
<evidence type="ECO:0000259" key="9">
    <source>
        <dbReference type="Pfam" id="PF03633"/>
    </source>
</evidence>
<gene>
    <name evidence="11" type="ORF">L228DRAFT_284299</name>
</gene>
<feature type="domain" description="Glycoside hydrolase family 65 central catalytic" evidence="8">
    <location>
        <begin position="475"/>
        <end position="664"/>
    </location>
</feature>
<dbReference type="GeneID" id="28901348"/>
<dbReference type="OrthoDB" id="200349at2759"/>
<evidence type="ECO:0000256" key="2">
    <source>
        <dbReference type="ARBA" id="ARBA00006768"/>
    </source>
</evidence>
<dbReference type="OMA" id="NHVDAGG"/>
<feature type="signal peptide" evidence="7">
    <location>
        <begin position="1"/>
        <end position="39"/>
    </location>
</feature>
<dbReference type="GO" id="GO:0005993">
    <property type="term" value="P:trehalose catabolic process"/>
    <property type="evidence" value="ECO:0007669"/>
    <property type="project" value="TreeGrafter"/>
</dbReference>
<dbReference type="Pfam" id="PF03636">
    <property type="entry name" value="Glyco_hydro_65N"/>
    <property type="match status" value="1"/>
</dbReference>
<dbReference type="Gene3D" id="2.60.120.260">
    <property type="entry name" value="Galactose-binding domain-like"/>
    <property type="match status" value="1"/>
</dbReference>
<dbReference type="InterPro" id="IPR037018">
    <property type="entry name" value="GH65_N"/>
</dbReference>
<evidence type="ECO:0000256" key="3">
    <source>
        <dbReference type="ARBA" id="ARBA00012757"/>
    </source>
</evidence>
<comment type="similarity">
    <text evidence="2">Belongs to the glycosyl hydrolase 65 family.</text>
</comment>
<dbReference type="STRING" id="1328760.A0A165FPY5"/>
<comment type="catalytic activity">
    <reaction evidence="1">
        <text>alpha,alpha-trehalose + H2O = alpha-D-glucose + beta-D-glucose</text>
        <dbReference type="Rhea" id="RHEA:32675"/>
        <dbReference type="ChEBI" id="CHEBI:15377"/>
        <dbReference type="ChEBI" id="CHEBI:15903"/>
        <dbReference type="ChEBI" id="CHEBI:16551"/>
        <dbReference type="ChEBI" id="CHEBI:17925"/>
        <dbReference type="EC" id="3.2.1.28"/>
    </reaction>
</comment>
<organism evidence="11 12">
    <name type="scientific">Xylona heveae (strain CBS 132557 / TC161)</name>
    <dbReference type="NCBI Taxonomy" id="1328760"/>
    <lineage>
        <taxon>Eukaryota</taxon>
        <taxon>Fungi</taxon>
        <taxon>Dikarya</taxon>
        <taxon>Ascomycota</taxon>
        <taxon>Pezizomycotina</taxon>
        <taxon>Xylonomycetes</taxon>
        <taxon>Xylonales</taxon>
        <taxon>Xylonaceae</taxon>
        <taxon>Xylona</taxon>
    </lineage>
</organism>
<dbReference type="InterPro" id="IPR005194">
    <property type="entry name" value="Glyco_hydro_65_C"/>
</dbReference>
<feature type="chain" id="PRO_5007857856" description="alpha,alpha-trehalase" evidence="7">
    <location>
        <begin position="40"/>
        <end position="1091"/>
    </location>
</feature>
<dbReference type="SUPFAM" id="SSF74650">
    <property type="entry name" value="Galactose mutarotase-like"/>
    <property type="match status" value="1"/>
</dbReference>
<dbReference type="EMBL" id="KV407461">
    <property type="protein sequence ID" value="KZF21241.1"/>
    <property type="molecule type" value="Genomic_DNA"/>
</dbReference>
<dbReference type="Gene3D" id="2.70.98.40">
    <property type="entry name" value="Glycoside hydrolase, family 65, N-terminal domain"/>
    <property type="match status" value="1"/>
</dbReference>
<feature type="domain" description="Glycoside hydrolase family 65 N-terminal" evidence="10">
    <location>
        <begin position="117"/>
        <end position="388"/>
    </location>
</feature>
<dbReference type="RefSeq" id="XP_018186796.1">
    <property type="nucleotide sequence ID" value="XM_018336211.1"/>
</dbReference>
<dbReference type="PANTHER" id="PTHR11051:SF8">
    <property type="entry name" value="PROTEIN-GLUCOSYLGALACTOSYLHYDROXYLYSINE GLUCOSIDASE"/>
    <property type="match status" value="1"/>
</dbReference>